<keyword evidence="1" id="KW-0677">Repeat</keyword>
<reference evidence="5" key="1">
    <citation type="journal article" date="2019" name="Int. J. Syst. Evol. Microbiol.">
        <title>The Global Catalogue of Microorganisms (GCM) 10K type strain sequencing project: providing services to taxonomists for standard genome sequencing and annotation.</title>
        <authorList>
            <consortium name="The Broad Institute Genomics Platform"/>
            <consortium name="The Broad Institute Genome Sequencing Center for Infectious Disease"/>
            <person name="Wu L."/>
            <person name="Ma J."/>
        </authorList>
    </citation>
    <scope>NUCLEOTIDE SEQUENCE [LARGE SCALE GENOMIC DNA]</scope>
    <source>
        <strain evidence="5">NBRC 103166</strain>
    </source>
</reference>
<dbReference type="Gene3D" id="1.25.40.20">
    <property type="entry name" value="Ankyrin repeat-containing domain"/>
    <property type="match status" value="1"/>
</dbReference>
<sequence length="169" mass="19198">MKSWKSYKKTFRDQPDIFDYARQGDLRGLANLFTEQPSIDLNAKNHRGYSALMLAVYNGQDDFCEALLRCGADVNSTDSVGNTLLMSAAFKGNLTLLKLLLQYDASVTLENRSKMTVKDWAVMFKRSEIISYLDQHYGNQNRSSKFHSIIKFIRLALILCKTKLSPQAA</sequence>
<dbReference type="PANTHER" id="PTHR24201">
    <property type="entry name" value="ANK_REP_REGION DOMAIN-CONTAINING PROTEIN"/>
    <property type="match status" value="1"/>
</dbReference>
<proteinExistence type="predicted"/>
<evidence type="ECO:0000313" key="4">
    <source>
        <dbReference type="EMBL" id="GLS92052.1"/>
    </source>
</evidence>
<dbReference type="PROSITE" id="PS50088">
    <property type="entry name" value="ANK_REPEAT"/>
    <property type="match status" value="2"/>
</dbReference>
<comment type="caution">
    <text evidence="4">The sequence shown here is derived from an EMBL/GenBank/DDBJ whole genome shotgun (WGS) entry which is preliminary data.</text>
</comment>
<protein>
    <recommendedName>
        <fullName evidence="6">Ankyrin repeat domain-containing protein</fullName>
    </recommendedName>
</protein>
<dbReference type="Proteomes" id="UP001157353">
    <property type="component" value="Unassembled WGS sequence"/>
</dbReference>
<evidence type="ECO:0008006" key="6">
    <source>
        <dbReference type="Google" id="ProtNLM"/>
    </source>
</evidence>
<evidence type="ECO:0000256" key="1">
    <source>
        <dbReference type="ARBA" id="ARBA00022737"/>
    </source>
</evidence>
<dbReference type="EMBL" id="BSPQ01000018">
    <property type="protein sequence ID" value="GLS92052.1"/>
    <property type="molecule type" value="Genomic_DNA"/>
</dbReference>
<feature type="repeat" description="ANK" evidence="3">
    <location>
        <begin position="47"/>
        <end position="79"/>
    </location>
</feature>
<dbReference type="InterPro" id="IPR036770">
    <property type="entry name" value="Ankyrin_rpt-contain_sf"/>
</dbReference>
<evidence type="ECO:0000313" key="5">
    <source>
        <dbReference type="Proteomes" id="UP001157353"/>
    </source>
</evidence>
<dbReference type="PROSITE" id="PS50297">
    <property type="entry name" value="ANK_REP_REGION"/>
    <property type="match status" value="2"/>
</dbReference>
<dbReference type="SMART" id="SM00248">
    <property type="entry name" value="ANK"/>
    <property type="match status" value="3"/>
</dbReference>
<feature type="repeat" description="ANK" evidence="3">
    <location>
        <begin position="80"/>
        <end position="112"/>
    </location>
</feature>
<dbReference type="Pfam" id="PF12796">
    <property type="entry name" value="Ank_2"/>
    <property type="match status" value="1"/>
</dbReference>
<accession>A0ABQ6E3X1</accession>
<evidence type="ECO:0000256" key="3">
    <source>
        <dbReference type="PROSITE-ProRule" id="PRU00023"/>
    </source>
</evidence>
<evidence type="ECO:0000256" key="2">
    <source>
        <dbReference type="ARBA" id="ARBA00023043"/>
    </source>
</evidence>
<dbReference type="SUPFAM" id="SSF48403">
    <property type="entry name" value="Ankyrin repeat"/>
    <property type="match status" value="1"/>
</dbReference>
<dbReference type="InterPro" id="IPR050776">
    <property type="entry name" value="Ank_Repeat/CDKN_Inhibitor"/>
</dbReference>
<dbReference type="InterPro" id="IPR002110">
    <property type="entry name" value="Ankyrin_rpt"/>
</dbReference>
<gene>
    <name evidence="4" type="primary">arp</name>
    <name evidence="4" type="ORF">GCM10007916_31220</name>
</gene>
<organism evidence="4 5">
    <name type="scientific">Psychromonas marina</name>
    <dbReference type="NCBI Taxonomy" id="88364"/>
    <lineage>
        <taxon>Bacteria</taxon>
        <taxon>Pseudomonadati</taxon>
        <taxon>Pseudomonadota</taxon>
        <taxon>Gammaproteobacteria</taxon>
        <taxon>Alteromonadales</taxon>
        <taxon>Psychromonadaceae</taxon>
        <taxon>Psychromonas</taxon>
    </lineage>
</organism>
<keyword evidence="2 3" id="KW-0040">ANK repeat</keyword>
<name>A0ABQ6E3X1_9GAMM</name>
<dbReference type="RefSeq" id="WP_284205148.1">
    <property type="nucleotide sequence ID" value="NZ_BSPQ01000018.1"/>
</dbReference>
<keyword evidence="5" id="KW-1185">Reference proteome</keyword>